<name>A0A5C5WMY6_9BACT</name>
<gene>
    <name evidence="2" type="ORF">Pla22_42390</name>
</gene>
<proteinExistence type="predicted"/>
<evidence type="ECO:0000313" key="2">
    <source>
        <dbReference type="EMBL" id="TWT51461.1"/>
    </source>
</evidence>
<reference evidence="2 3" key="1">
    <citation type="submission" date="2019-02" db="EMBL/GenBank/DDBJ databases">
        <title>Deep-cultivation of Planctomycetes and their phenomic and genomic characterization uncovers novel biology.</title>
        <authorList>
            <person name="Wiegand S."/>
            <person name="Jogler M."/>
            <person name="Boedeker C."/>
            <person name="Pinto D."/>
            <person name="Vollmers J."/>
            <person name="Rivas-Marin E."/>
            <person name="Kohn T."/>
            <person name="Peeters S.H."/>
            <person name="Heuer A."/>
            <person name="Rast P."/>
            <person name="Oberbeckmann S."/>
            <person name="Bunk B."/>
            <person name="Jeske O."/>
            <person name="Meyerdierks A."/>
            <person name="Storesund J.E."/>
            <person name="Kallscheuer N."/>
            <person name="Luecker S."/>
            <person name="Lage O.M."/>
            <person name="Pohl T."/>
            <person name="Merkel B.J."/>
            <person name="Hornburger P."/>
            <person name="Mueller R.-W."/>
            <person name="Bruemmer F."/>
            <person name="Labrenz M."/>
            <person name="Spormann A.M."/>
            <person name="Op Den Camp H."/>
            <person name="Overmann J."/>
            <person name="Amann R."/>
            <person name="Jetten M.S.M."/>
            <person name="Mascher T."/>
            <person name="Medema M.H."/>
            <person name="Devos D.P."/>
            <person name="Kaster A.-K."/>
            <person name="Ovreas L."/>
            <person name="Rohde M."/>
            <person name="Galperin M.Y."/>
            <person name="Jogler C."/>
        </authorList>
    </citation>
    <scope>NUCLEOTIDE SEQUENCE [LARGE SCALE GENOMIC DNA]</scope>
    <source>
        <strain evidence="2 3">Pla22</strain>
    </source>
</reference>
<accession>A0A5C5WMY6</accession>
<dbReference type="Proteomes" id="UP000316598">
    <property type="component" value="Unassembled WGS sequence"/>
</dbReference>
<dbReference type="AlphaFoldDB" id="A0A5C5WMY6"/>
<feature type="transmembrane region" description="Helical" evidence="1">
    <location>
        <begin position="6"/>
        <end position="27"/>
    </location>
</feature>
<comment type="caution">
    <text evidence="2">The sequence shown here is derived from an EMBL/GenBank/DDBJ whole genome shotgun (WGS) entry which is preliminary data.</text>
</comment>
<keyword evidence="1" id="KW-1133">Transmembrane helix</keyword>
<keyword evidence="3" id="KW-1185">Reference proteome</keyword>
<dbReference type="RefSeq" id="WP_146516500.1">
    <property type="nucleotide sequence ID" value="NZ_SJPI01000002.1"/>
</dbReference>
<evidence type="ECO:0000256" key="1">
    <source>
        <dbReference type="SAM" id="Phobius"/>
    </source>
</evidence>
<keyword evidence="1" id="KW-0812">Transmembrane</keyword>
<feature type="transmembrane region" description="Helical" evidence="1">
    <location>
        <begin position="39"/>
        <end position="70"/>
    </location>
</feature>
<keyword evidence="1" id="KW-0472">Membrane</keyword>
<feature type="transmembrane region" description="Helical" evidence="1">
    <location>
        <begin position="90"/>
        <end position="113"/>
    </location>
</feature>
<evidence type="ECO:0000313" key="3">
    <source>
        <dbReference type="Proteomes" id="UP000316598"/>
    </source>
</evidence>
<organism evidence="2 3">
    <name type="scientific">Rubripirellula amarantea</name>
    <dbReference type="NCBI Taxonomy" id="2527999"/>
    <lineage>
        <taxon>Bacteria</taxon>
        <taxon>Pseudomonadati</taxon>
        <taxon>Planctomycetota</taxon>
        <taxon>Planctomycetia</taxon>
        <taxon>Pirellulales</taxon>
        <taxon>Pirellulaceae</taxon>
        <taxon>Rubripirellula</taxon>
    </lineage>
</organism>
<protein>
    <submittedName>
        <fullName evidence="2">Uncharacterized protein</fullName>
    </submittedName>
</protein>
<dbReference type="OrthoDB" id="285420at2"/>
<dbReference type="EMBL" id="SJPI01000002">
    <property type="protein sequence ID" value="TWT51461.1"/>
    <property type="molecule type" value="Genomic_DNA"/>
</dbReference>
<sequence>MIHTDSPVAILFVGALLIYGVVVAPLRHSTGLQPRPSKVFALAIVLAYIAYFRSALPLLICLWPVSLIWFPEYWGQYTGYLRGTYIDERSPPILISLLGWAFLVPLPLLVAWVSDVGL</sequence>